<name>A0ABR6BV95_9PSEU</name>
<reference evidence="3 4" key="1">
    <citation type="submission" date="2020-08" db="EMBL/GenBank/DDBJ databases">
        <title>Genomic Encyclopedia of Archaeal and Bacterial Type Strains, Phase II (KMG-II): from individual species to whole genera.</title>
        <authorList>
            <person name="Goeker M."/>
        </authorList>
    </citation>
    <scope>NUCLEOTIDE SEQUENCE [LARGE SCALE GENOMIC DNA]</scope>
    <source>
        <strain evidence="3 4">DSM 43850</strain>
    </source>
</reference>
<proteinExistence type="predicted"/>
<protein>
    <submittedName>
        <fullName evidence="3">Uncharacterized protein</fullName>
    </submittedName>
</protein>
<gene>
    <name evidence="2" type="ORF">BC739_002000</name>
    <name evidence="3" type="ORF">BC739_007736</name>
</gene>
<dbReference type="Proteomes" id="UP000517916">
    <property type="component" value="Unassembled WGS sequence"/>
</dbReference>
<evidence type="ECO:0000313" key="2">
    <source>
        <dbReference type="EMBL" id="MBA8924803.1"/>
    </source>
</evidence>
<dbReference type="RefSeq" id="WP_182836948.1">
    <property type="nucleotide sequence ID" value="NZ_BAAABQ010000001.1"/>
</dbReference>
<dbReference type="EMBL" id="JACJID010000007">
    <property type="protein sequence ID" value="MBA8930489.1"/>
    <property type="molecule type" value="Genomic_DNA"/>
</dbReference>
<keyword evidence="4" id="KW-1185">Reference proteome</keyword>
<comment type="caution">
    <text evidence="3">The sequence shown here is derived from an EMBL/GenBank/DDBJ whole genome shotgun (WGS) entry which is preliminary data.</text>
</comment>
<evidence type="ECO:0000313" key="3">
    <source>
        <dbReference type="EMBL" id="MBA8930489.1"/>
    </source>
</evidence>
<evidence type="ECO:0000256" key="1">
    <source>
        <dbReference type="SAM" id="MobiDB-lite"/>
    </source>
</evidence>
<feature type="region of interest" description="Disordered" evidence="1">
    <location>
        <begin position="1"/>
        <end position="93"/>
    </location>
</feature>
<accession>A0ABR6BV95</accession>
<sequence length="93" mass="9553">MRTFASDNARGTGAGSGSRSTPLVGSPWDRVSAGGVRGDPGEREVLAPPAAPPGDRQTHPWRLLPDVGADSSVGVKPREVGPSVAPTAYSHRP</sequence>
<evidence type="ECO:0000313" key="4">
    <source>
        <dbReference type="Proteomes" id="UP000517916"/>
    </source>
</evidence>
<organism evidence="3 4">
    <name type="scientific">Kutzneria viridogrisea</name>
    <dbReference type="NCBI Taxonomy" id="47990"/>
    <lineage>
        <taxon>Bacteria</taxon>
        <taxon>Bacillati</taxon>
        <taxon>Actinomycetota</taxon>
        <taxon>Actinomycetes</taxon>
        <taxon>Pseudonocardiales</taxon>
        <taxon>Pseudonocardiaceae</taxon>
        <taxon>Kutzneria</taxon>
    </lineage>
</organism>
<dbReference type="EMBL" id="JACJID010000001">
    <property type="protein sequence ID" value="MBA8924803.1"/>
    <property type="molecule type" value="Genomic_DNA"/>
</dbReference>